<dbReference type="GO" id="GO:0032587">
    <property type="term" value="C:ruffle membrane"/>
    <property type="evidence" value="ECO:0007669"/>
    <property type="project" value="TreeGrafter"/>
</dbReference>
<dbReference type="GO" id="GO:1900029">
    <property type="term" value="P:positive regulation of ruffle assembly"/>
    <property type="evidence" value="ECO:0007669"/>
    <property type="project" value="TreeGrafter"/>
</dbReference>
<dbReference type="InterPro" id="IPR001452">
    <property type="entry name" value="SH3_domain"/>
</dbReference>
<accession>A0A8C4QPF8</accession>
<dbReference type="SUPFAM" id="SSF50729">
    <property type="entry name" value="PH domain-like"/>
    <property type="match status" value="1"/>
</dbReference>
<dbReference type="Gene3D" id="2.30.29.30">
    <property type="entry name" value="Pleckstrin-homology domain (PH domain)/Phosphotyrosine-binding domain (PTB)"/>
    <property type="match status" value="1"/>
</dbReference>
<dbReference type="GeneTree" id="ENSGT00940000156403"/>
<evidence type="ECO:0000259" key="5">
    <source>
        <dbReference type="PROSITE" id="PS01179"/>
    </source>
</evidence>
<comment type="similarity">
    <text evidence="1">Belongs to the EPS8 family.</text>
</comment>
<dbReference type="InterPro" id="IPR055093">
    <property type="entry name" value="EPS8_2nd"/>
</dbReference>
<dbReference type="SMART" id="SM00462">
    <property type="entry name" value="PTB"/>
    <property type="match status" value="1"/>
</dbReference>
<dbReference type="GO" id="GO:0003779">
    <property type="term" value="F:actin binding"/>
    <property type="evidence" value="ECO:0007669"/>
    <property type="project" value="TreeGrafter"/>
</dbReference>
<dbReference type="Pfam" id="PF08416">
    <property type="entry name" value="PTB"/>
    <property type="match status" value="1"/>
</dbReference>
<dbReference type="InterPro" id="IPR006020">
    <property type="entry name" value="PTB/PI_dom"/>
</dbReference>
<dbReference type="InterPro" id="IPR013761">
    <property type="entry name" value="SAM/pointed_sf"/>
</dbReference>
<dbReference type="PROSITE" id="PS01179">
    <property type="entry name" value="PID"/>
    <property type="match status" value="1"/>
</dbReference>
<dbReference type="SUPFAM" id="SSF50044">
    <property type="entry name" value="SH3-domain"/>
    <property type="match status" value="1"/>
</dbReference>
<dbReference type="CDD" id="cd01210">
    <property type="entry name" value="PTB_EPS8"/>
    <property type="match status" value="1"/>
</dbReference>
<dbReference type="Ensembl" id="ENSEBUT00000019206.1">
    <property type="protein sequence ID" value="ENSEBUP00000018629.1"/>
    <property type="gene ID" value="ENSEBUG00000011601.1"/>
</dbReference>
<feature type="compositionally biased region" description="Low complexity" evidence="4">
    <location>
        <begin position="559"/>
        <end position="573"/>
    </location>
</feature>
<dbReference type="GO" id="GO:0031982">
    <property type="term" value="C:vesicle"/>
    <property type="evidence" value="ECO:0007669"/>
    <property type="project" value="TreeGrafter"/>
</dbReference>
<feature type="region of interest" description="Disordered" evidence="4">
    <location>
        <begin position="429"/>
        <end position="467"/>
    </location>
</feature>
<dbReference type="Pfam" id="PF18016">
    <property type="entry name" value="SAM_3"/>
    <property type="match status" value="1"/>
</dbReference>
<dbReference type="Ensembl" id="ENSEBUT00000019165.1">
    <property type="protein sequence ID" value="ENSEBUP00000018589.1"/>
    <property type="gene ID" value="ENSEBUG00000011601.1"/>
</dbReference>
<dbReference type="AlphaFoldDB" id="A0A8C4QPF8"/>
<dbReference type="InterPro" id="IPR039801">
    <property type="entry name" value="EPS8-like"/>
</dbReference>
<evidence type="ECO:0000259" key="6">
    <source>
        <dbReference type="PROSITE" id="PS50002"/>
    </source>
</evidence>
<dbReference type="Gene3D" id="1.10.150.50">
    <property type="entry name" value="Transcription Factor, Ets-1"/>
    <property type="match status" value="1"/>
</dbReference>
<dbReference type="InterPro" id="IPR013625">
    <property type="entry name" value="PTB"/>
</dbReference>
<dbReference type="PANTHER" id="PTHR12287">
    <property type="entry name" value="EPIDERMAL GROWTH FACTOR RECEPTOR KINASE SUBSTRATE EPS8-RELATED PROTEIN"/>
    <property type="match status" value="1"/>
</dbReference>
<evidence type="ECO:0000256" key="1">
    <source>
        <dbReference type="ARBA" id="ARBA00006197"/>
    </source>
</evidence>
<feature type="domain" description="PID" evidence="5">
    <location>
        <begin position="67"/>
        <end position="186"/>
    </location>
</feature>
<dbReference type="SMART" id="SM00326">
    <property type="entry name" value="SH3"/>
    <property type="match status" value="1"/>
</dbReference>
<organism evidence="7 8">
    <name type="scientific">Eptatretus burgeri</name>
    <name type="common">Inshore hagfish</name>
    <dbReference type="NCBI Taxonomy" id="7764"/>
    <lineage>
        <taxon>Eukaryota</taxon>
        <taxon>Metazoa</taxon>
        <taxon>Chordata</taxon>
        <taxon>Craniata</taxon>
        <taxon>Vertebrata</taxon>
        <taxon>Cyclostomata</taxon>
        <taxon>Myxini</taxon>
        <taxon>Myxiniformes</taxon>
        <taxon>Myxinidae</taxon>
        <taxon>Eptatretinae</taxon>
        <taxon>Eptatretus</taxon>
    </lineage>
</organism>
<evidence type="ECO:0000256" key="4">
    <source>
        <dbReference type="SAM" id="MobiDB-lite"/>
    </source>
</evidence>
<dbReference type="InterPro" id="IPR033928">
    <property type="entry name" value="EPS8_PTB"/>
</dbReference>
<dbReference type="PANTHER" id="PTHR12287:SF23">
    <property type="entry name" value="AROUSER, ISOFORM A-RELATED"/>
    <property type="match status" value="1"/>
</dbReference>
<evidence type="ECO:0008006" key="9">
    <source>
        <dbReference type="Google" id="ProtNLM"/>
    </source>
</evidence>
<feature type="compositionally biased region" description="Polar residues" evidence="4">
    <location>
        <begin position="444"/>
        <end position="455"/>
    </location>
</feature>
<protein>
    <recommendedName>
        <fullName evidence="9">Epidermal growth factor receptor kinase substrate 8-like protein 2</fullName>
    </recommendedName>
</protein>
<dbReference type="Pfam" id="PF22975">
    <property type="entry name" value="EPS8_2nd"/>
    <property type="match status" value="1"/>
</dbReference>
<evidence type="ECO:0000256" key="2">
    <source>
        <dbReference type="ARBA" id="ARBA00022443"/>
    </source>
</evidence>
<feature type="compositionally biased region" description="Basic residues" evidence="4">
    <location>
        <begin position="287"/>
        <end position="297"/>
    </location>
</feature>
<reference evidence="7" key="1">
    <citation type="submission" date="2025-05" db="UniProtKB">
        <authorList>
            <consortium name="Ensembl"/>
        </authorList>
    </citation>
    <scope>IDENTIFICATION</scope>
</reference>
<dbReference type="GO" id="GO:0035023">
    <property type="term" value="P:regulation of Rho protein signal transduction"/>
    <property type="evidence" value="ECO:0007669"/>
    <property type="project" value="TreeGrafter"/>
</dbReference>
<dbReference type="Gene3D" id="2.30.30.40">
    <property type="entry name" value="SH3 Domains"/>
    <property type="match status" value="1"/>
</dbReference>
<dbReference type="InterPro" id="IPR041418">
    <property type="entry name" value="SAM_3"/>
</dbReference>
<dbReference type="Proteomes" id="UP000694388">
    <property type="component" value="Unplaced"/>
</dbReference>
<feature type="domain" description="SH3" evidence="6">
    <location>
        <begin position="469"/>
        <end position="528"/>
    </location>
</feature>
<name>A0A8C4QPF8_EPTBU</name>
<evidence type="ECO:0000313" key="8">
    <source>
        <dbReference type="Proteomes" id="UP000694388"/>
    </source>
</evidence>
<keyword evidence="8" id="KW-1185">Reference proteome</keyword>
<keyword evidence="2 3" id="KW-0728">SH3 domain</keyword>
<feature type="region of interest" description="Disordered" evidence="4">
    <location>
        <begin position="554"/>
        <end position="577"/>
    </location>
</feature>
<dbReference type="InterPro" id="IPR036028">
    <property type="entry name" value="SH3-like_dom_sf"/>
</dbReference>
<evidence type="ECO:0000256" key="3">
    <source>
        <dbReference type="PROSITE-ProRule" id="PRU00192"/>
    </source>
</evidence>
<sequence>MHNVIKLTLPEVMIMCMETTLSLCHLVCSNIHNTSQNGDGQKLSAKQLYEQRKNYIRSSNIMAETSQYLVEHLCTLPMDRSDGISSVDDGLRHLHMLESSGKAWIQEMVLQVDTTAVSLLDADTKEEVERFPFESIQLCQAVRSESRPNAILALICIEDFNSIPDLHFFYCSDIEAESVQEDINTAIKDSKGEAGKMRPATLRTNMARLVETNAGFLPPPPRSPAPSPAFTGDDIDHYSSCSQDEENAEIMPKRVEHDVQILNHLLDDIEVFIAKLQKAAEAYGHLNQRKKGRKNKQKSFGEGMFTLRSKPPSEQEFIDILQKMKCAFNVLARLKGQIQNPNSTELIHHLFSPLEMVVQSTGGPELARSVEIPLLKRDAVDLIKTSTNQHEMEFWKSLGDAWTRSREQWETELSIPNYTPRFYSNWKPPPLPTVKQDNKGSLERNVTSQRNQHSFNHSHRQADDSHKKSAELTAIIRYDFVARNAEELSVQCNEIVEVLDNNRQWWKVKNHSGHEGFIPNNILEIIQTTELGYHEPLYARSLERQRDGDSKMQHMTHLSCPTSPTSPISPTSPRHYESNRMNLETSKQAAQHLQDELLKRLAGQNVNKRNFNIPRSGGPSLVIGKNSTQKEVKAWLVAKGFSTMTVESLGVLTGPQLFSLTKNEITSVCGDEGSRGG</sequence>
<feature type="region of interest" description="Disordered" evidence="4">
    <location>
        <begin position="287"/>
        <end position="306"/>
    </location>
</feature>
<dbReference type="PROSITE" id="PS50002">
    <property type="entry name" value="SH3"/>
    <property type="match status" value="1"/>
</dbReference>
<dbReference type="Pfam" id="PF00018">
    <property type="entry name" value="SH3_1"/>
    <property type="match status" value="1"/>
</dbReference>
<proteinExistence type="inferred from homology"/>
<dbReference type="InterPro" id="IPR011993">
    <property type="entry name" value="PH-like_dom_sf"/>
</dbReference>
<evidence type="ECO:0000313" key="7">
    <source>
        <dbReference type="Ensembl" id="ENSEBUP00000018589.1"/>
    </source>
</evidence>
<dbReference type="GO" id="GO:0007266">
    <property type="term" value="P:Rho protein signal transduction"/>
    <property type="evidence" value="ECO:0007669"/>
    <property type="project" value="TreeGrafter"/>
</dbReference>